<evidence type="ECO:0000313" key="3">
    <source>
        <dbReference type="EMBL" id="EYB96247.1"/>
    </source>
</evidence>
<dbReference type="EMBL" id="JARK01001488">
    <property type="protein sequence ID" value="EYB96247.1"/>
    <property type="molecule type" value="Genomic_DNA"/>
</dbReference>
<organism evidence="3 4">
    <name type="scientific">Ancylostoma ceylanicum</name>
    <dbReference type="NCBI Taxonomy" id="53326"/>
    <lineage>
        <taxon>Eukaryota</taxon>
        <taxon>Metazoa</taxon>
        <taxon>Ecdysozoa</taxon>
        <taxon>Nematoda</taxon>
        <taxon>Chromadorea</taxon>
        <taxon>Rhabditida</taxon>
        <taxon>Rhabditina</taxon>
        <taxon>Rhabditomorpha</taxon>
        <taxon>Strongyloidea</taxon>
        <taxon>Ancylostomatidae</taxon>
        <taxon>Ancylostomatinae</taxon>
        <taxon>Ancylostoma</taxon>
    </lineage>
</organism>
<sequence length="194" mass="21489">MGADSLRPPEESGASTSRHIGTFCITVGIHQGAALSPLLFILVMDAVTRDVQKPAPWKLLYARDVVIGSEDKCELERQTQAWSDRLAQFGLLLNVTKTEYLTTDVNQIGTISVGGTNLLRTEAFKYLESTVSSDGCLSHEVTARINATWLKWRSLTGVLCDKNIPDRLKSKIHRTVIQLVALYATECWPATKKK</sequence>
<dbReference type="OrthoDB" id="5849210at2759"/>
<protein>
    <recommendedName>
        <fullName evidence="2">Reverse transcriptase domain-containing protein</fullName>
    </recommendedName>
</protein>
<dbReference type="Proteomes" id="UP000024635">
    <property type="component" value="Unassembled WGS sequence"/>
</dbReference>
<evidence type="ECO:0000256" key="1">
    <source>
        <dbReference type="SAM" id="Phobius"/>
    </source>
</evidence>
<dbReference type="PANTHER" id="PTHR47027">
    <property type="entry name" value="REVERSE TRANSCRIPTASE DOMAIN-CONTAINING PROTEIN"/>
    <property type="match status" value="1"/>
</dbReference>
<name>A0A016T0L8_9BILA</name>
<evidence type="ECO:0000259" key="2">
    <source>
        <dbReference type="PROSITE" id="PS50878"/>
    </source>
</evidence>
<dbReference type="PROSITE" id="PS50878">
    <property type="entry name" value="RT_POL"/>
    <property type="match status" value="1"/>
</dbReference>
<dbReference type="SUPFAM" id="SSF56672">
    <property type="entry name" value="DNA/RNA polymerases"/>
    <property type="match status" value="1"/>
</dbReference>
<dbReference type="Pfam" id="PF00078">
    <property type="entry name" value="RVT_1"/>
    <property type="match status" value="1"/>
</dbReference>
<gene>
    <name evidence="3" type="primary">Acey_s0152.g2883</name>
    <name evidence="3" type="ORF">Y032_0152g2883</name>
</gene>
<proteinExistence type="predicted"/>
<dbReference type="AlphaFoldDB" id="A0A016T0L8"/>
<reference evidence="4" key="1">
    <citation type="journal article" date="2015" name="Nat. Genet.">
        <title>The genome and transcriptome of the zoonotic hookworm Ancylostoma ceylanicum identify infection-specific gene families.</title>
        <authorList>
            <person name="Schwarz E.M."/>
            <person name="Hu Y."/>
            <person name="Antoshechkin I."/>
            <person name="Miller M.M."/>
            <person name="Sternberg P.W."/>
            <person name="Aroian R.V."/>
        </authorList>
    </citation>
    <scope>NUCLEOTIDE SEQUENCE</scope>
    <source>
        <strain evidence="4">HY135</strain>
    </source>
</reference>
<comment type="caution">
    <text evidence="3">The sequence shown here is derived from an EMBL/GenBank/DDBJ whole genome shotgun (WGS) entry which is preliminary data.</text>
</comment>
<keyword evidence="1" id="KW-0812">Transmembrane</keyword>
<keyword evidence="1" id="KW-0472">Membrane</keyword>
<dbReference type="InterPro" id="IPR043502">
    <property type="entry name" value="DNA/RNA_pol_sf"/>
</dbReference>
<dbReference type="InterPro" id="IPR043128">
    <property type="entry name" value="Rev_trsase/Diguanyl_cyclase"/>
</dbReference>
<evidence type="ECO:0000313" key="4">
    <source>
        <dbReference type="Proteomes" id="UP000024635"/>
    </source>
</evidence>
<accession>A0A016T0L8</accession>
<keyword evidence="4" id="KW-1185">Reference proteome</keyword>
<dbReference type="Gene3D" id="3.30.70.270">
    <property type="match status" value="1"/>
</dbReference>
<dbReference type="InterPro" id="IPR000477">
    <property type="entry name" value="RT_dom"/>
</dbReference>
<dbReference type="PANTHER" id="PTHR47027:SF28">
    <property type="entry name" value="ENDONUCLEASE-REVERSE TRANSCRIPTASE"/>
    <property type="match status" value="1"/>
</dbReference>
<feature type="domain" description="Reverse transcriptase" evidence="2">
    <location>
        <begin position="1"/>
        <end position="131"/>
    </location>
</feature>
<keyword evidence="1" id="KW-1133">Transmembrane helix</keyword>
<feature type="transmembrane region" description="Helical" evidence="1">
    <location>
        <begin position="20"/>
        <end position="43"/>
    </location>
</feature>